<feature type="domain" description="EamA" evidence="7">
    <location>
        <begin position="6"/>
        <end position="138"/>
    </location>
</feature>
<evidence type="ECO:0000256" key="6">
    <source>
        <dbReference type="SAM" id="Phobius"/>
    </source>
</evidence>
<feature type="domain" description="EamA" evidence="7">
    <location>
        <begin position="153"/>
        <end position="288"/>
    </location>
</feature>
<feature type="transmembrane region" description="Helical" evidence="6">
    <location>
        <begin position="32"/>
        <end position="50"/>
    </location>
</feature>
<dbReference type="GO" id="GO:0016020">
    <property type="term" value="C:membrane"/>
    <property type="evidence" value="ECO:0007669"/>
    <property type="project" value="UniProtKB-SubCell"/>
</dbReference>
<evidence type="ECO:0000259" key="7">
    <source>
        <dbReference type="Pfam" id="PF00892"/>
    </source>
</evidence>
<dbReference type="InterPro" id="IPR050638">
    <property type="entry name" value="AA-Vitamin_Transporters"/>
</dbReference>
<evidence type="ECO:0000313" key="8">
    <source>
        <dbReference type="EMBL" id="MCA9385045.1"/>
    </source>
</evidence>
<dbReference type="PANTHER" id="PTHR32322:SF2">
    <property type="entry name" value="EAMA DOMAIN-CONTAINING PROTEIN"/>
    <property type="match status" value="1"/>
</dbReference>
<dbReference type="PANTHER" id="PTHR32322">
    <property type="entry name" value="INNER MEMBRANE TRANSPORTER"/>
    <property type="match status" value="1"/>
</dbReference>
<comment type="similarity">
    <text evidence="2">Belongs to the EamA transporter family.</text>
</comment>
<dbReference type="InterPro" id="IPR037185">
    <property type="entry name" value="EmrE-like"/>
</dbReference>
<feature type="transmembrane region" description="Helical" evidence="6">
    <location>
        <begin position="151"/>
        <end position="171"/>
    </location>
</feature>
<accession>A0A955RJT2</accession>
<organism evidence="8 9">
    <name type="scientific">Candidatus Dojkabacteria bacterium</name>
    <dbReference type="NCBI Taxonomy" id="2099670"/>
    <lineage>
        <taxon>Bacteria</taxon>
        <taxon>Candidatus Dojkabacteria</taxon>
    </lineage>
</organism>
<feature type="transmembrane region" description="Helical" evidence="6">
    <location>
        <begin position="271"/>
        <end position="289"/>
    </location>
</feature>
<feature type="transmembrane region" description="Helical" evidence="6">
    <location>
        <begin position="218"/>
        <end position="238"/>
    </location>
</feature>
<evidence type="ECO:0000256" key="4">
    <source>
        <dbReference type="ARBA" id="ARBA00022989"/>
    </source>
</evidence>
<dbReference type="AlphaFoldDB" id="A0A955RJT2"/>
<evidence type="ECO:0000256" key="5">
    <source>
        <dbReference type="ARBA" id="ARBA00023136"/>
    </source>
</evidence>
<feature type="transmembrane region" description="Helical" evidence="6">
    <location>
        <begin position="183"/>
        <end position="206"/>
    </location>
</feature>
<protein>
    <submittedName>
        <fullName evidence="8">DMT family transporter</fullName>
    </submittedName>
</protein>
<keyword evidence="4 6" id="KW-1133">Transmembrane helix</keyword>
<dbReference type="Proteomes" id="UP000754563">
    <property type="component" value="Unassembled WGS sequence"/>
</dbReference>
<proteinExistence type="inferred from homology"/>
<feature type="transmembrane region" description="Helical" evidence="6">
    <location>
        <begin position="125"/>
        <end position="145"/>
    </location>
</feature>
<comment type="caution">
    <text evidence="8">The sequence shown here is derived from an EMBL/GenBank/DDBJ whole genome shotgun (WGS) entry which is preliminary data.</text>
</comment>
<reference evidence="8" key="2">
    <citation type="journal article" date="2021" name="Microbiome">
        <title>Successional dynamics and alternative stable states in a saline activated sludge microbial community over 9 years.</title>
        <authorList>
            <person name="Wang Y."/>
            <person name="Ye J."/>
            <person name="Ju F."/>
            <person name="Liu L."/>
            <person name="Boyd J.A."/>
            <person name="Deng Y."/>
            <person name="Parks D.H."/>
            <person name="Jiang X."/>
            <person name="Yin X."/>
            <person name="Woodcroft B.J."/>
            <person name="Tyson G.W."/>
            <person name="Hugenholtz P."/>
            <person name="Polz M.F."/>
            <person name="Zhang T."/>
        </authorList>
    </citation>
    <scope>NUCLEOTIDE SEQUENCE</scope>
    <source>
        <strain evidence="8">HKST-UBA11</strain>
    </source>
</reference>
<comment type="subcellular location">
    <subcellularLocation>
        <location evidence="1">Membrane</location>
        <topology evidence="1">Multi-pass membrane protein</topology>
    </subcellularLocation>
</comment>
<keyword evidence="5 6" id="KW-0472">Membrane</keyword>
<feature type="transmembrane region" description="Helical" evidence="6">
    <location>
        <begin position="245"/>
        <end position="265"/>
    </location>
</feature>
<dbReference type="SUPFAM" id="SSF103481">
    <property type="entry name" value="Multidrug resistance efflux transporter EmrE"/>
    <property type="match status" value="1"/>
</dbReference>
<dbReference type="InterPro" id="IPR000620">
    <property type="entry name" value="EamA_dom"/>
</dbReference>
<evidence type="ECO:0000256" key="1">
    <source>
        <dbReference type="ARBA" id="ARBA00004141"/>
    </source>
</evidence>
<dbReference type="EMBL" id="JAGQLH010000002">
    <property type="protein sequence ID" value="MCA9385045.1"/>
    <property type="molecule type" value="Genomic_DNA"/>
</dbReference>
<feature type="transmembrane region" description="Helical" evidence="6">
    <location>
        <begin position="94"/>
        <end position="116"/>
    </location>
</feature>
<gene>
    <name evidence="8" type="ORF">KC717_00190</name>
</gene>
<reference evidence="8" key="1">
    <citation type="submission" date="2020-04" db="EMBL/GenBank/DDBJ databases">
        <authorList>
            <person name="Zhang T."/>
        </authorList>
    </citation>
    <scope>NUCLEOTIDE SEQUENCE</scope>
    <source>
        <strain evidence="8">HKST-UBA11</strain>
    </source>
</reference>
<evidence type="ECO:0000256" key="3">
    <source>
        <dbReference type="ARBA" id="ARBA00022692"/>
    </source>
</evidence>
<feature type="transmembrane region" description="Helical" evidence="6">
    <location>
        <begin position="70"/>
        <end position="88"/>
    </location>
</feature>
<evidence type="ECO:0000313" key="9">
    <source>
        <dbReference type="Proteomes" id="UP000754563"/>
    </source>
</evidence>
<sequence>MKIENKGIAFALLANFCWATLGVITRFLDTNVFSFLIFSNVLGILLYTIYYAVSKREFLLSQIVFNKKTVPFMITQSALGIFGFLALSDVTFPIGATTLILSSIPLVIVFIAPLVIKEPFSPQNIFIAILGMIGLILFLDIAGMIKHNSGISLGMIFAFCAFATNAVNIFTMRTISIHYPDRLVPLFVSIGAIIFTPLMFFITDAIPFTDFSFNDVSLAVYTSTVGLLIPFIAIAKALNLITVQAASIIGFSQIIIAGILGFFFFGETFTPSQLLGACIVLGSLIILTLRKRPKVEAI</sequence>
<dbReference type="Pfam" id="PF00892">
    <property type="entry name" value="EamA"/>
    <property type="match status" value="2"/>
</dbReference>
<evidence type="ECO:0000256" key="2">
    <source>
        <dbReference type="ARBA" id="ARBA00007362"/>
    </source>
</evidence>
<keyword evidence="3 6" id="KW-0812">Transmembrane</keyword>
<name>A0A955RJT2_9BACT</name>